<dbReference type="RefSeq" id="WP_006978491.1">
    <property type="nucleotide sequence ID" value="NZ_ABVL01000003.1"/>
</dbReference>
<dbReference type="InterPro" id="IPR013320">
    <property type="entry name" value="ConA-like_dom_sf"/>
</dbReference>
<dbReference type="PANTHER" id="PTHR10963:SF55">
    <property type="entry name" value="GLYCOSIDE HYDROLASE FAMILY 16 PROTEIN"/>
    <property type="match status" value="1"/>
</dbReference>
<evidence type="ECO:0000313" key="4">
    <source>
        <dbReference type="EMBL" id="EDY20872.1"/>
    </source>
</evidence>
<evidence type="ECO:0000259" key="3">
    <source>
        <dbReference type="PROSITE" id="PS51762"/>
    </source>
</evidence>
<dbReference type="STRING" id="497964.CfE428DRAFT_1165"/>
<sequence length="306" mass="33354" precursor="true">MVALLASGFALFVGQANSSGEAVSGNPEPESPGINAAEAAHWRLVWRDEFDGTALDETKWTAQATPRKDTQNTPDAVSVRDGIMTITTWTEEGKHRTGFLNSRGKFETTYGCFEARIRFHNSPGQWGAFWLSSPSLGNPLGDVAKAGAEIDIVEHRAVYGLGTGAGNDATNLQGMALHWDGYGEHHQSTGHPGHPAPGAPSLQDNWHTYAVLWTPEKYVFYLDGHEQWTTDKAVSQRPEFLLFTCEVADRGWAGAVPEGGFGSRQKSQTKMEVDWVRVWQKSSEPQGSPVSVSSQPQAPELYPGAE</sequence>
<protein>
    <submittedName>
        <fullName evidence="4">Glycoside hydrolase family 16</fullName>
    </submittedName>
</protein>
<keyword evidence="4" id="KW-0378">Hydrolase</keyword>
<feature type="domain" description="GH16" evidence="3">
    <location>
        <begin position="21"/>
        <end position="284"/>
    </location>
</feature>
<dbReference type="EMBL" id="ABVL01000003">
    <property type="protein sequence ID" value="EDY20872.1"/>
    <property type="molecule type" value="Genomic_DNA"/>
</dbReference>
<dbReference type="SUPFAM" id="SSF49899">
    <property type="entry name" value="Concanavalin A-like lectins/glucanases"/>
    <property type="match status" value="1"/>
</dbReference>
<dbReference type="GO" id="GO:0005975">
    <property type="term" value="P:carbohydrate metabolic process"/>
    <property type="evidence" value="ECO:0007669"/>
    <property type="project" value="InterPro"/>
</dbReference>
<dbReference type="PROSITE" id="PS51762">
    <property type="entry name" value="GH16_2"/>
    <property type="match status" value="1"/>
</dbReference>
<evidence type="ECO:0000256" key="2">
    <source>
        <dbReference type="SAM" id="MobiDB-lite"/>
    </source>
</evidence>
<dbReference type="CDD" id="cd00413">
    <property type="entry name" value="Glyco_hydrolase_16"/>
    <property type="match status" value="1"/>
</dbReference>
<dbReference type="PANTHER" id="PTHR10963">
    <property type="entry name" value="GLYCOSYL HYDROLASE-RELATED"/>
    <property type="match status" value="1"/>
</dbReference>
<gene>
    <name evidence="4" type="ORF">CfE428DRAFT_1165</name>
</gene>
<dbReference type="Gene3D" id="2.60.120.200">
    <property type="match status" value="1"/>
</dbReference>
<dbReference type="InParanoid" id="B4CX74"/>
<comment type="caution">
    <text evidence="4">The sequence shown here is derived from an EMBL/GenBank/DDBJ whole genome shotgun (WGS) entry which is preliminary data.</text>
</comment>
<dbReference type="Pfam" id="PF00722">
    <property type="entry name" value="Glyco_hydro_16"/>
    <property type="match status" value="1"/>
</dbReference>
<dbReference type="GO" id="GO:0004553">
    <property type="term" value="F:hydrolase activity, hydrolyzing O-glycosyl compounds"/>
    <property type="evidence" value="ECO:0007669"/>
    <property type="project" value="InterPro"/>
</dbReference>
<feature type="region of interest" description="Disordered" evidence="2">
    <location>
        <begin position="281"/>
        <end position="306"/>
    </location>
</feature>
<dbReference type="AlphaFoldDB" id="B4CX74"/>
<proteinExistence type="inferred from homology"/>
<evidence type="ECO:0000256" key="1">
    <source>
        <dbReference type="ARBA" id="ARBA00006865"/>
    </source>
</evidence>
<dbReference type="InterPro" id="IPR000757">
    <property type="entry name" value="Beta-glucanase-like"/>
</dbReference>
<name>B4CX74_9BACT</name>
<comment type="similarity">
    <text evidence="1">Belongs to the glycosyl hydrolase 16 family.</text>
</comment>
<evidence type="ECO:0000313" key="5">
    <source>
        <dbReference type="Proteomes" id="UP000005824"/>
    </source>
</evidence>
<dbReference type="eggNOG" id="COG2273">
    <property type="taxonomic scope" value="Bacteria"/>
</dbReference>
<dbReference type="Proteomes" id="UP000005824">
    <property type="component" value="Unassembled WGS sequence"/>
</dbReference>
<reference evidence="4 5" key="1">
    <citation type="journal article" date="2011" name="J. Bacteriol.">
        <title>Genome sequence of Chthoniobacter flavus Ellin428, an aerobic heterotrophic soil bacterium.</title>
        <authorList>
            <person name="Kant R."/>
            <person name="van Passel M.W."/>
            <person name="Palva A."/>
            <person name="Lucas S."/>
            <person name="Lapidus A."/>
            <person name="Glavina Del Rio T."/>
            <person name="Dalin E."/>
            <person name="Tice H."/>
            <person name="Bruce D."/>
            <person name="Goodwin L."/>
            <person name="Pitluck S."/>
            <person name="Larimer F.W."/>
            <person name="Land M.L."/>
            <person name="Hauser L."/>
            <person name="Sangwan P."/>
            <person name="de Vos W.M."/>
            <person name="Janssen P.H."/>
            <person name="Smidt H."/>
        </authorList>
    </citation>
    <scope>NUCLEOTIDE SEQUENCE [LARGE SCALE GENOMIC DNA]</scope>
    <source>
        <strain evidence="4 5">Ellin428</strain>
    </source>
</reference>
<accession>B4CX74</accession>
<dbReference type="InterPro" id="IPR050546">
    <property type="entry name" value="Glycosyl_Hydrlase_16"/>
</dbReference>
<feature type="compositionally biased region" description="Low complexity" evidence="2">
    <location>
        <begin position="282"/>
        <end position="297"/>
    </location>
</feature>
<organism evidence="4 5">
    <name type="scientific">Chthoniobacter flavus Ellin428</name>
    <dbReference type="NCBI Taxonomy" id="497964"/>
    <lineage>
        <taxon>Bacteria</taxon>
        <taxon>Pseudomonadati</taxon>
        <taxon>Verrucomicrobiota</taxon>
        <taxon>Spartobacteria</taxon>
        <taxon>Chthoniobacterales</taxon>
        <taxon>Chthoniobacteraceae</taxon>
        <taxon>Chthoniobacter</taxon>
    </lineage>
</organism>
<keyword evidence="5" id="KW-1185">Reference proteome</keyword>